<feature type="region of interest" description="Disordered" evidence="1">
    <location>
        <begin position="55"/>
        <end position="78"/>
    </location>
</feature>
<evidence type="ECO:0000256" key="1">
    <source>
        <dbReference type="SAM" id="MobiDB-lite"/>
    </source>
</evidence>
<evidence type="ECO:0000313" key="3">
    <source>
        <dbReference type="EMBL" id="QEL17744.1"/>
    </source>
</evidence>
<organism evidence="3 4">
    <name type="scientific">Limnoglobus roseus</name>
    <dbReference type="NCBI Taxonomy" id="2598579"/>
    <lineage>
        <taxon>Bacteria</taxon>
        <taxon>Pseudomonadati</taxon>
        <taxon>Planctomycetota</taxon>
        <taxon>Planctomycetia</taxon>
        <taxon>Gemmatales</taxon>
        <taxon>Gemmataceae</taxon>
        <taxon>Limnoglobus</taxon>
    </lineage>
</organism>
<dbReference type="AlphaFoldDB" id="A0A5C1AKQ5"/>
<protein>
    <submittedName>
        <fullName evidence="3">Uncharacterized protein</fullName>
    </submittedName>
</protein>
<feature type="transmembrane region" description="Helical" evidence="2">
    <location>
        <begin position="33"/>
        <end position="51"/>
    </location>
</feature>
<sequence>MPITSATRRRKRTTPRYPPPNARDEFYGLTDGIGLWVFGLIWSSVSLPAYMQATAGKKPPSLANGGKSASHVWRDEEV</sequence>
<evidence type="ECO:0000256" key="2">
    <source>
        <dbReference type="SAM" id="Phobius"/>
    </source>
</evidence>
<proteinExistence type="predicted"/>
<keyword evidence="2" id="KW-0472">Membrane</keyword>
<dbReference type="EMBL" id="CP042425">
    <property type="protein sequence ID" value="QEL17744.1"/>
    <property type="molecule type" value="Genomic_DNA"/>
</dbReference>
<keyword evidence="2" id="KW-0812">Transmembrane</keyword>
<accession>A0A5C1AKQ5</accession>
<evidence type="ECO:0000313" key="4">
    <source>
        <dbReference type="Proteomes" id="UP000324974"/>
    </source>
</evidence>
<reference evidence="4" key="1">
    <citation type="submission" date="2019-08" db="EMBL/GenBank/DDBJ databases">
        <title>Limnoglobus roseus gen. nov., sp. nov., a novel freshwater planctomycete with a giant genome from the family Gemmataceae.</title>
        <authorList>
            <person name="Kulichevskaya I.S."/>
            <person name="Naumoff D.G."/>
            <person name="Miroshnikov K."/>
            <person name="Ivanova A."/>
            <person name="Philippov D.A."/>
            <person name="Hakobyan A."/>
            <person name="Rijpstra I.C."/>
            <person name="Sinninghe Damste J.S."/>
            <person name="Liesack W."/>
            <person name="Dedysh S.N."/>
        </authorList>
    </citation>
    <scope>NUCLEOTIDE SEQUENCE [LARGE SCALE GENOMIC DNA]</scope>
    <source>
        <strain evidence="4">PX52</strain>
    </source>
</reference>
<dbReference type="KEGG" id="lrs:PX52LOC_04748"/>
<gene>
    <name evidence="3" type="ORF">PX52LOC_04748</name>
</gene>
<name>A0A5C1AKQ5_9BACT</name>
<dbReference type="RefSeq" id="WP_168218712.1">
    <property type="nucleotide sequence ID" value="NZ_CP042425.1"/>
</dbReference>
<keyword evidence="2" id="KW-1133">Transmembrane helix</keyword>
<keyword evidence="4" id="KW-1185">Reference proteome</keyword>
<dbReference type="Proteomes" id="UP000324974">
    <property type="component" value="Chromosome"/>
</dbReference>
<feature type="region of interest" description="Disordered" evidence="1">
    <location>
        <begin position="1"/>
        <end position="21"/>
    </location>
</feature>